<dbReference type="HOGENOM" id="CLU_2808659_0_0_9"/>
<evidence type="ECO:0000313" key="1">
    <source>
        <dbReference type="EMBL" id="EFM26249.1"/>
    </source>
</evidence>
<organism evidence="1 2">
    <name type="scientific">Peptoniphilus duerdenii ATCC BAA-1640</name>
    <dbReference type="NCBI Taxonomy" id="862517"/>
    <lineage>
        <taxon>Bacteria</taxon>
        <taxon>Bacillati</taxon>
        <taxon>Bacillota</taxon>
        <taxon>Tissierellia</taxon>
        <taxon>Tissierellales</taxon>
        <taxon>Peptoniphilaceae</taxon>
        <taxon>Peptoniphilus</taxon>
    </lineage>
</organism>
<sequence>MLPWPKDLHGINQGIILTVVRAGTDDFIFKDFTFGSYTHSTSEPSALFAQGDCSWEENFYIFLAETG</sequence>
<proteinExistence type="predicted"/>
<accession>E0NIZ7</accession>
<reference evidence="1 2" key="1">
    <citation type="submission" date="2010-07" db="EMBL/GenBank/DDBJ databases">
        <authorList>
            <person name="Muzny D."/>
            <person name="Qin X."/>
            <person name="Deng J."/>
            <person name="Jiang H."/>
            <person name="Liu Y."/>
            <person name="Qu J."/>
            <person name="Song X.-Z."/>
            <person name="Zhang L."/>
            <person name="Thornton R."/>
            <person name="Coyle M."/>
            <person name="Francisco L."/>
            <person name="Jackson L."/>
            <person name="Javaid M."/>
            <person name="Korchina V."/>
            <person name="Kovar C."/>
            <person name="Mata R."/>
            <person name="Mathew T."/>
            <person name="Ngo R."/>
            <person name="Nguyen L."/>
            <person name="Nguyen N."/>
            <person name="Okwuonu G."/>
            <person name="Ongeri F."/>
            <person name="Pham C."/>
            <person name="Simmons D."/>
            <person name="Wilczek-Boney K."/>
            <person name="Hale W."/>
            <person name="Jakkamsetti A."/>
            <person name="Pham P."/>
            <person name="Ruth R."/>
            <person name="San Lucas F."/>
            <person name="Warren J."/>
            <person name="Zhang J."/>
            <person name="Zhao Z."/>
            <person name="Zhou C."/>
            <person name="Zhu D."/>
            <person name="Lee S."/>
            <person name="Bess C."/>
            <person name="Blankenburg K."/>
            <person name="Forbes L."/>
            <person name="Fu Q."/>
            <person name="Gubbala S."/>
            <person name="Hirani K."/>
            <person name="Jayaseelan J.C."/>
            <person name="Lara F."/>
            <person name="Munidasa M."/>
            <person name="Palculict T."/>
            <person name="Patil S."/>
            <person name="Pu L.-L."/>
            <person name="Saada N."/>
            <person name="Tang L."/>
            <person name="Weissenberger G."/>
            <person name="Zhu Y."/>
            <person name="Hemphill L."/>
            <person name="Shang Y."/>
            <person name="Youmans B."/>
            <person name="Ayvaz T."/>
            <person name="Ross M."/>
            <person name="Santibanez J."/>
            <person name="Aqrawi P."/>
            <person name="Gross S."/>
            <person name="Joshi V."/>
            <person name="Fowler G."/>
            <person name="Nazareth L."/>
            <person name="Reid J."/>
            <person name="Worley K."/>
            <person name="Petrosino J."/>
            <person name="Highlander S."/>
            <person name="Gibbs R."/>
        </authorList>
    </citation>
    <scope>NUCLEOTIDE SEQUENCE [LARGE SCALE GENOMIC DNA]</scope>
    <source>
        <strain evidence="1 2">ATCC BAA-1640</strain>
    </source>
</reference>
<dbReference type="AlphaFoldDB" id="E0NIZ7"/>
<keyword evidence="2" id="KW-1185">Reference proteome</keyword>
<dbReference type="Proteomes" id="UP000003280">
    <property type="component" value="Unassembled WGS sequence"/>
</dbReference>
<comment type="caution">
    <text evidence="1">The sequence shown here is derived from an EMBL/GenBank/DDBJ whole genome shotgun (WGS) entry which is preliminary data.</text>
</comment>
<dbReference type="EMBL" id="AEEH01000013">
    <property type="protein sequence ID" value="EFM26249.1"/>
    <property type="molecule type" value="Genomic_DNA"/>
</dbReference>
<gene>
    <name evidence="1" type="ORF">HMPREF9225_0136</name>
</gene>
<name>E0NIZ7_9FIRM</name>
<protein>
    <submittedName>
        <fullName evidence="1">Uncharacterized protein</fullName>
    </submittedName>
</protein>
<evidence type="ECO:0000313" key="2">
    <source>
        <dbReference type="Proteomes" id="UP000003280"/>
    </source>
</evidence>